<reference evidence="2" key="1">
    <citation type="submission" date="2018-05" db="EMBL/GenBank/DDBJ databases">
        <authorList>
            <person name="Lanie J.A."/>
            <person name="Ng W.-L."/>
            <person name="Kazmierczak K.M."/>
            <person name="Andrzejewski T.M."/>
            <person name="Davidsen T.M."/>
            <person name="Wayne K.J."/>
            <person name="Tettelin H."/>
            <person name="Glass J.I."/>
            <person name="Rusch D."/>
            <person name="Podicherti R."/>
            <person name="Tsui H.-C.T."/>
            <person name="Winkler M.E."/>
        </authorList>
    </citation>
    <scope>NUCLEOTIDE SEQUENCE</scope>
</reference>
<organism evidence="2">
    <name type="scientific">marine metagenome</name>
    <dbReference type="NCBI Taxonomy" id="408172"/>
    <lineage>
        <taxon>unclassified sequences</taxon>
        <taxon>metagenomes</taxon>
        <taxon>ecological metagenomes</taxon>
    </lineage>
</organism>
<proteinExistence type="predicted"/>
<accession>A0A383B8U9</accession>
<gene>
    <name evidence="2" type="ORF">METZ01_LOCUS469125</name>
</gene>
<feature type="compositionally biased region" description="Polar residues" evidence="1">
    <location>
        <begin position="94"/>
        <end position="115"/>
    </location>
</feature>
<sequence>MDGVERLTQMNEVERMREIMDVISNSMHKQNDKDRMEILAMLANTTATETNLMSVNFARRANTQATGTKTKKNKGKALIKGVEQAENEKDKSQTEPITKSKIPNNNLSNNQQTHSLQEHSLAKER</sequence>
<feature type="compositionally biased region" description="Basic and acidic residues" evidence="1">
    <location>
        <begin position="116"/>
        <end position="125"/>
    </location>
</feature>
<dbReference type="AlphaFoldDB" id="A0A383B8U9"/>
<feature type="region of interest" description="Disordered" evidence="1">
    <location>
        <begin position="63"/>
        <end position="125"/>
    </location>
</feature>
<dbReference type="EMBL" id="UINC01198351">
    <property type="protein sequence ID" value="SVE16271.1"/>
    <property type="molecule type" value="Genomic_DNA"/>
</dbReference>
<evidence type="ECO:0000256" key="1">
    <source>
        <dbReference type="SAM" id="MobiDB-lite"/>
    </source>
</evidence>
<name>A0A383B8U9_9ZZZZ</name>
<evidence type="ECO:0000313" key="2">
    <source>
        <dbReference type="EMBL" id="SVE16271.1"/>
    </source>
</evidence>
<protein>
    <submittedName>
        <fullName evidence="2">Uncharacterized protein</fullName>
    </submittedName>
</protein>